<reference evidence="2" key="1">
    <citation type="submission" date="2020-06" db="EMBL/GenBank/DDBJ databases">
        <title>WGS assembly of Ceratodon purpureus strain R40.</title>
        <authorList>
            <person name="Carey S.B."/>
            <person name="Jenkins J."/>
            <person name="Shu S."/>
            <person name="Lovell J.T."/>
            <person name="Sreedasyam A."/>
            <person name="Maumus F."/>
            <person name="Tiley G.P."/>
            <person name="Fernandez-Pozo N."/>
            <person name="Barry K."/>
            <person name="Chen C."/>
            <person name="Wang M."/>
            <person name="Lipzen A."/>
            <person name="Daum C."/>
            <person name="Saski C.A."/>
            <person name="Payton A.C."/>
            <person name="Mcbreen J.C."/>
            <person name="Conrad R.E."/>
            <person name="Kollar L.M."/>
            <person name="Olsson S."/>
            <person name="Huttunen S."/>
            <person name="Landis J.B."/>
            <person name="Wickett N.J."/>
            <person name="Johnson M.G."/>
            <person name="Rensing S.A."/>
            <person name="Grimwood J."/>
            <person name="Schmutz J."/>
            <person name="Mcdaniel S.F."/>
        </authorList>
    </citation>
    <scope>NUCLEOTIDE SEQUENCE</scope>
    <source>
        <strain evidence="2">R40</strain>
    </source>
</reference>
<dbReference type="EMBL" id="CM026425">
    <property type="protein sequence ID" value="KAG0577253.1"/>
    <property type="molecule type" value="Genomic_DNA"/>
</dbReference>
<comment type="caution">
    <text evidence="2">The sequence shown here is derived from an EMBL/GenBank/DDBJ whole genome shotgun (WGS) entry which is preliminary data.</text>
</comment>
<evidence type="ECO:0000256" key="1">
    <source>
        <dbReference type="SAM" id="MobiDB-lite"/>
    </source>
</evidence>
<keyword evidence="3" id="KW-1185">Reference proteome</keyword>
<evidence type="ECO:0000313" key="3">
    <source>
        <dbReference type="Proteomes" id="UP000822688"/>
    </source>
</evidence>
<sequence length="143" mass="16647">MLNSHLSARGPHPCLSFHRLNHSRSTKFTEFGNPDNRKFINYDMIYDENKLRCMPKEMSMGTQFRRRREGLVWDRRLSVQNPDPANNPSKQPSCASPNPFGLVPGLHQIKAVVSNCELLMSLDCPQRWQVSFEYFENSFSVER</sequence>
<dbReference type="AlphaFoldDB" id="A0A8T0I3R8"/>
<name>A0A8T0I3R8_CERPU</name>
<evidence type="ECO:0000313" key="2">
    <source>
        <dbReference type="EMBL" id="KAG0577253.1"/>
    </source>
</evidence>
<organism evidence="2 3">
    <name type="scientific">Ceratodon purpureus</name>
    <name type="common">Fire moss</name>
    <name type="synonym">Dicranum purpureum</name>
    <dbReference type="NCBI Taxonomy" id="3225"/>
    <lineage>
        <taxon>Eukaryota</taxon>
        <taxon>Viridiplantae</taxon>
        <taxon>Streptophyta</taxon>
        <taxon>Embryophyta</taxon>
        <taxon>Bryophyta</taxon>
        <taxon>Bryophytina</taxon>
        <taxon>Bryopsida</taxon>
        <taxon>Dicranidae</taxon>
        <taxon>Pseudoditrichales</taxon>
        <taxon>Ditrichaceae</taxon>
        <taxon>Ceratodon</taxon>
    </lineage>
</organism>
<proteinExistence type="predicted"/>
<gene>
    <name evidence="2" type="ORF">KC19_5G142200</name>
</gene>
<protein>
    <submittedName>
        <fullName evidence="2">Uncharacterized protein</fullName>
    </submittedName>
</protein>
<dbReference type="Proteomes" id="UP000822688">
    <property type="component" value="Chromosome 5"/>
</dbReference>
<accession>A0A8T0I3R8</accession>
<feature type="compositionally biased region" description="Polar residues" evidence="1">
    <location>
        <begin position="78"/>
        <end position="96"/>
    </location>
</feature>
<feature type="region of interest" description="Disordered" evidence="1">
    <location>
        <begin position="77"/>
        <end position="96"/>
    </location>
</feature>